<dbReference type="PANTHER" id="PTHR30486">
    <property type="entry name" value="TWITCHING MOTILITY PROTEIN PILT"/>
    <property type="match status" value="1"/>
</dbReference>
<dbReference type="CDD" id="cd01131">
    <property type="entry name" value="PilT"/>
    <property type="match status" value="1"/>
</dbReference>
<dbReference type="InterPro" id="IPR050921">
    <property type="entry name" value="T4SS_GSP_E_ATPase"/>
</dbReference>
<dbReference type="InterPro" id="IPR027417">
    <property type="entry name" value="P-loop_NTPase"/>
</dbReference>
<dbReference type="SUPFAM" id="SSF52540">
    <property type="entry name" value="P-loop containing nucleoside triphosphate hydrolases"/>
    <property type="match status" value="1"/>
</dbReference>
<reference evidence="3 4" key="1">
    <citation type="journal article" date="2016" name="Nat. Commun.">
        <title>Thousands of microbial genomes shed light on interconnected biogeochemical processes in an aquifer system.</title>
        <authorList>
            <person name="Anantharaman K."/>
            <person name="Brown C.T."/>
            <person name="Hug L.A."/>
            <person name="Sharon I."/>
            <person name="Castelle C.J."/>
            <person name="Probst A.J."/>
            <person name="Thomas B.C."/>
            <person name="Singh A."/>
            <person name="Wilkins M.J."/>
            <person name="Karaoz U."/>
            <person name="Brodie E.L."/>
            <person name="Williams K.H."/>
            <person name="Hubbard S.S."/>
            <person name="Banfield J.F."/>
        </authorList>
    </citation>
    <scope>NUCLEOTIDE SEQUENCE [LARGE SCALE GENOMIC DNA]</scope>
</reference>
<dbReference type="NCBIfam" id="TIGR01420">
    <property type="entry name" value="pilT_fam"/>
    <property type="match status" value="1"/>
</dbReference>
<evidence type="ECO:0000313" key="4">
    <source>
        <dbReference type="Proteomes" id="UP000178197"/>
    </source>
</evidence>
<dbReference type="Gene3D" id="3.40.50.300">
    <property type="entry name" value="P-loop containing nucleotide triphosphate hydrolases"/>
    <property type="match status" value="1"/>
</dbReference>
<name>A0A1F8FKH0_9BACT</name>
<comment type="similarity">
    <text evidence="1">Belongs to the GSP E family.</text>
</comment>
<dbReference type="GO" id="GO:0005524">
    <property type="term" value="F:ATP binding"/>
    <property type="evidence" value="ECO:0007669"/>
    <property type="project" value="InterPro"/>
</dbReference>
<dbReference type="GO" id="GO:0016887">
    <property type="term" value="F:ATP hydrolysis activity"/>
    <property type="evidence" value="ECO:0007669"/>
    <property type="project" value="InterPro"/>
</dbReference>
<sequence>MKTTAEYKKEVEELLLLLAQEQGSDLHLSPGVFPTIRVDGRLIPLNNRAVLDQETLEGYATAMMGEGKKADFLNKKEADFSYEVGEKARFRVNIYLTRGYFAITARYIPFTILSVEELNLPPVIKIFSKLSQGFVLIVGPNGQGKSTTMASLINLINKERVEKIVTIEDPIEYNFFSDRSIIDQREVYRDTNSFGDALRSTFRENVNVIMLGEMRDLETMSAAVSAAETGHLVFASLHTNNAAQSMERIIDSFPPNQQPQIISQLANTISGVVSQRLVPGIKGGLIPAVEVLIANSAVRNLIREGKIEQLNVVIDTSQDVGMISLNKSLADLVKRGEIAREQAEFHSLNPKELKILLEE</sequence>
<dbReference type="Proteomes" id="UP000178197">
    <property type="component" value="Unassembled WGS sequence"/>
</dbReference>
<accession>A0A1F8FKH0</accession>
<evidence type="ECO:0000256" key="1">
    <source>
        <dbReference type="ARBA" id="ARBA00006611"/>
    </source>
</evidence>
<evidence type="ECO:0000313" key="3">
    <source>
        <dbReference type="EMBL" id="OGN13604.1"/>
    </source>
</evidence>
<comment type="caution">
    <text evidence="3">The sequence shown here is derived from an EMBL/GenBank/DDBJ whole genome shotgun (WGS) entry which is preliminary data.</text>
</comment>
<dbReference type="Pfam" id="PF00437">
    <property type="entry name" value="T2SSE"/>
    <property type="match status" value="1"/>
</dbReference>
<proteinExistence type="inferred from homology"/>
<evidence type="ECO:0000259" key="2">
    <source>
        <dbReference type="Pfam" id="PF00437"/>
    </source>
</evidence>
<organism evidence="3 4">
    <name type="scientific">Candidatus Yanofskybacteria bacterium RIFCSPHIGHO2_02_FULL_43_15c</name>
    <dbReference type="NCBI Taxonomy" id="1802679"/>
    <lineage>
        <taxon>Bacteria</taxon>
        <taxon>Candidatus Yanofskyibacteriota</taxon>
    </lineage>
</organism>
<feature type="domain" description="Bacterial type II secretion system protein E" evidence="2">
    <location>
        <begin position="129"/>
        <end position="279"/>
    </location>
</feature>
<dbReference type="Gene3D" id="3.30.450.90">
    <property type="match status" value="1"/>
</dbReference>
<dbReference type="AlphaFoldDB" id="A0A1F8FKH0"/>
<dbReference type="EMBL" id="MGJT01000004">
    <property type="protein sequence ID" value="OGN13604.1"/>
    <property type="molecule type" value="Genomic_DNA"/>
</dbReference>
<dbReference type="InterPro" id="IPR001482">
    <property type="entry name" value="T2SS/T4SS_dom"/>
</dbReference>
<gene>
    <name evidence="3" type="ORF">A3C71_02170</name>
</gene>
<protein>
    <submittedName>
        <fullName evidence="3">Type IV pili twitching motility protein PilT</fullName>
    </submittedName>
</protein>
<dbReference type="InterPro" id="IPR006321">
    <property type="entry name" value="PilT/PilU"/>
</dbReference>